<dbReference type="PANTHER" id="PTHR48109">
    <property type="entry name" value="DIHYDROOROTATE DEHYDROGENASE (QUINONE), MITOCHONDRIAL-RELATED"/>
    <property type="match status" value="1"/>
</dbReference>
<evidence type="ECO:0000259" key="7">
    <source>
        <dbReference type="Pfam" id="PF01180"/>
    </source>
</evidence>
<evidence type="ECO:0000256" key="1">
    <source>
        <dbReference type="ARBA" id="ARBA00001917"/>
    </source>
</evidence>
<keyword evidence="3" id="KW-0285">Flavoprotein</keyword>
<keyword evidence="4" id="KW-0288">FMN</keyword>
<keyword evidence="5" id="KW-0665">Pyrimidine biosynthesis</keyword>
<sequence>MFIREKLPFLQRLKTAVIVSIAGESEEDYLRLAERLTEKEGIKALELNVSCPNVKSGQIIGKDARLIFSLCRKLKKATNLPFILKLPPFIDVVEVAQAAREGGAEALSLINAVPAMVIDVNSQRPKLGNVTGGLSGPAIRPIAVKIVWEVCQKVNIPVIGMGGVMGLEDALEFVLAGASAIAVGTANFVDPGTSVRIIEELEQYLREKKIKNFSELVGAVLI</sequence>
<dbReference type="AlphaFoldDB" id="A0A662DE17"/>
<evidence type="ECO:0000256" key="6">
    <source>
        <dbReference type="ARBA" id="ARBA00023002"/>
    </source>
</evidence>
<dbReference type="PROSITE" id="PS00912">
    <property type="entry name" value="DHODEHASE_2"/>
    <property type="match status" value="1"/>
</dbReference>
<dbReference type="GO" id="GO:0006207">
    <property type="term" value="P:'de novo' pyrimidine nucleobase biosynthetic process"/>
    <property type="evidence" value="ECO:0007669"/>
    <property type="project" value="InterPro"/>
</dbReference>
<evidence type="ECO:0000313" key="8">
    <source>
        <dbReference type="EMBL" id="RLE12563.1"/>
    </source>
</evidence>
<name>A0A662DE17_UNCAE</name>
<proteinExistence type="predicted"/>
<dbReference type="SUPFAM" id="SSF51395">
    <property type="entry name" value="FMN-linked oxidoreductases"/>
    <property type="match status" value="1"/>
</dbReference>
<comment type="pathway">
    <text evidence="2">Pyrimidine metabolism; UMP biosynthesis via de novo pathway.</text>
</comment>
<reference evidence="8 9" key="1">
    <citation type="submission" date="2018-06" db="EMBL/GenBank/DDBJ databases">
        <title>Extensive metabolic versatility and redundancy in microbially diverse, dynamic hydrothermal sediments.</title>
        <authorList>
            <person name="Dombrowski N."/>
            <person name="Teske A."/>
            <person name="Baker B.J."/>
        </authorList>
    </citation>
    <scope>NUCLEOTIDE SEQUENCE [LARGE SCALE GENOMIC DNA]</scope>
    <source>
        <strain evidence="8">B3_G15</strain>
    </source>
</reference>
<dbReference type="GO" id="GO:0005737">
    <property type="term" value="C:cytoplasm"/>
    <property type="evidence" value="ECO:0007669"/>
    <property type="project" value="InterPro"/>
</dbReference>
<evidence type="ECO:0000256" key="5">
    <source>
        <dbReference type="ARBA" id="ARBA00022975"/>
    </source>
</evidence>
<organism evidence="8 9">
    <name type="scientific">Aerophobetes bacterium</name>
    <dbReference type="NCBI Taxonomy" id="2030807"/>
    <lineage>
        <taxon>Bacteria</taxon>
        <taxon>Candidatus Aerophobota</taxon>
    </lineage>
</organism>
<dbReference type="Pfam" id="PF01180">
    <property type="entry name" value="DHO_dh"/>
    <property type="match status" value="1"/>
</dbReference>
<dbReference type="InterPro" id="IPR013785">
    <property type="entry name" value="Aldolase_TIM"/>
</dbReference>
<dbReference type="InterPro" id="IPR050074">
    <property type="entry name" value="DHO_dehydrogenase"/>
</dbReference>
<dbReference type="UniPathway" id="UPA00070"/>
<dbReference type="GO" id="GO:0044205">
    <property type="term" value="P:'de novo' UMP biosynthetic process"/>
    <property type="evidence" value="ECO:0007669"/>
    <property type="project" value="UniProtKB-UniPathway"/>
</dbReference>
<evidence type="ECO:0000256" key="2">
    <source>
        <dbReference type="ARBA" id="ARBA00004725"/>
    </source>
</evidence>
<keyword evidence="6 8" id="KW-0560">Oxidoreductase</keyword>
<evidence type="ECO:0000256" key="3">
    <source>
        <dbReference type="ARBA" id="ARBA00022630"/>
    </source>
</evidence>
<dbReference type="GO" id="GO:0004589">
    <property type="term" value="F:dihydroorotate dehydrogenase (NAD+) activity"/>
    <property type="evidence" value="ECO:0007669"/>
    <property type="project" value="UniProtKB-EC"/>
</dbReference>
<evidence type="ECO:0000256" key="4">
    <source>
        <dbReference type="ARBA" id="ARBA00022643"/>
    </source>
</evidence>
<accession>A0A662DE17</accession>
<gene>
    <name evidence="8" type="ORF">DRJ04_05965</name>
</gene>
<dbReference type="NCBIfam" id="NF005574">
    <property type="entry name" value="PRK07259.1"/>
    <property type="match status" value="1"/>
</dbReference>
<dbReference type="InterPro" id="IPR005720">
    <property type="entry name" value="Dihydroorotate_DH_cat"/>
</dbReference>
<comment type="cofactor">
    <cofactor evidence="1">
        <name>FMN</name>
        <dbReference type="ChEBI" id="CHEBI:58210"/>
    </cofactor>
</comment>
<evidence type="ECO:0000313" key="9">
    <source>
        <dbReference type="Proteomes" id="UP000280417"/>
    </source>
</evidence>
<protein>
    <submittedName>
        <fullName evidence="8">Dihydroorotate dehydrogenase</fullName>
        <ecNumber evidence="8">1.3.1.14</ecNumber>
    </submittedName>
</protein>
<dbReference type="Gene3D" id="3.20.20.70">
    <property type="entry name" value="Aldolase class I"/>
    <property type="match status" value="1"/>
</dbReference>
<dbReference type="PANTHER" id="PTHR48109:SF1">
    <property type="entry name" value="DIHYDROOROTATE DEHYDROGENASE (FUMARATE)"/>
    <property type="match status" value="1"/>
</dbReference>
<dbReference type="EC" id="1.3.1.14" evidence="8"/>
<dbReference type="InterPro" id="IPR001295">
    <property type="entry name" value="Dihydroorotate_DH_CS"/>
</dbReference>
<feature type="domain" description="Dihydroorotate dehydrogenase catalytic" evidence="7">
    <location>
        <begin position="13"/>
        <end position="205"/>
    </location>
</feature>
<dbReference type="Proteomes" id="UP000280417">
    <property type="component" value="Unassembled WGS sequence"/>
</dbReference>
<dbReference type="EMBL" id="QMQA01000155">
    <property type="protein sequence ID" value="RLE12563.1"/>
    <property type="molecule type" value="Genomic_DNA"/>
</dbReference>
<comment type="caution">
    <text evidence="8">The sequence shown here is derived from an EMBL/GenBank/DDBJ whole genome shotgun (WGS) entry which is preliminary data.</text>
</comment>